<keyword evidence="6 9" id="KW-0479">Metal-binding</keyword>
<evidence type="ECO:0000256" key="1">
    <source>
        <dbReference type="ARBA" id="ARBA00001946"/>
    </source>
</evidence>
<dbReference type="EC" id="2.7.7.24" evidence="3 9"/>
<dbReference type="Proteomes" id="UP001317705">
    <property type="component" value="Chromosome"/>
</dbReference>
<dbReference type="InterPro" id="IPR005835">
    <property type="entry name" value="NTP_transferase_dom"/>
</dbReference>
<comment type="cofactor">
    <cofactor evidence="1">
        <name>Mg(2+)</name>
        <dbReference type="ChEBI" id="CHEBI:18420"/>
    </cofactor>
</comment>
<feature type="domain" description="Nucleotidyl transferase" evidence="10">
    <location>
        <begin position="5"/>
        <end position="238"/>
    </location>
</feature>
<comment type="similarity">
    <text evidence="2 9">Belongs to the glucose-1-phosphate thymidylyltransferase family.</text>
</comment>
<evidence type="ECO:0000256" key="5">
    <source>
        <dbReference type="ARBA" id="ARBA00022695"/>
    </source>
</evidence>
<comment type="catalytic activity">
    <reaction evidence="8 9">
        <text>dTTP + alpha-D-glucose 1-phosphate + H(+) = dTDP-alpha-D-glucose + diphosphate</text>
        <dbReference type="Rhea" id="RHEA:15225"/>
        <dbReference type="ChEBI" id="CHEBI:15378"/>
        <dbReference type="ChEBI" id="CHEBI:33019"/>
        <dbReference type="ChEBI" id="CHEBI:37568"/>
        <dbReference type="ChEBI" id="CHEBI:57477"/>
        <dbReference type="ChEBI" id="CHEBI:58601"/>
        <dbReference type="EC" id="2.7.7.24"/>
    </reaction>
</comment>
<keyword evidence="7 9" id="KW-0460">Magnesium</keyword>
<evidence type="ECO:0000256" key="9">
    <source>
        <dbReference type="RuleBase" id="RU003706"/>
    </source>
</evidence>
<evidence type="ECO:0000256" key="4">
    <source>
        <dbReference type="ARBA" id="ARBA00022679"/>
    </source>
</evidence>
<proteinExistence type="inferred from homology"/>
<dbReference type="InterPro" id="IPR005907">
    <property type="entry name" value="G1P_thy_trans_s"/>
</dbReference>
<evidence type="ECO:0000256" key="6">
    <source>
        <dbReference type="ARBA" id="ARBA00022723"/>
    </source>
</evidence>
<keyword evidence="12" id="KW-1185">Reference proteome</keyword>
<dbReference type="EMBL" id="AP027151">
    <property type="protein sequence ID" value="BDV43737.1"/>
    <property type="molecule type" value="Genomic_DNA"/>
</dbReference>
<dbReference type="NCBIfam" id="TIGR01207">
    <property type="entry name" value="rmlA"/>
    <property type="match status" value="1"/>
</dbReference>
<keyword evidence="4 9" id="KW-0808">Transferase</keyword>
<dbReference type="Pfam" id="PF00483">
    <property type="entry name" value="NTP_transferase"/>
    <property type="match status" value="1"/>
</dbReference>
<dbReference type="RefSeq" id="WP_281999858.1">
    <property type="nucleotide sequence ID" value="NZ_AP027151.1"/>
</dbReference>
<dbReference type="PANTHER" id="PTHR43532:SF1">
    <property type="entry name" value="GLUCOSE-1-PHOSPHATE THYMIDYLYLTRANSFERASE 1"/>
    <property type="match status" value="1"/>
</dbReference>
<evidence type="ECO:0000313" key="11">
    <source>
        <dbReference type="EMBL" id="BDV43737.1"/>
    </source>
</evidence>
<evidence type="ECO:0000256" key="3">
    <source>
        <dbReference type="ARBA" id="ARBA00012461"/>
    </source>
</evidence>
<dbReference type="CDD" id="cd02538">
    <property type="entry name" value="G1P_TT_short"/>
    <property type="match status" value="1"/>
</dbReference>
<evidence type="ECO:0000256" key="8">
    <source>
        <dbReference type="ARBA" id="ARBA00049336"/>
    </source>
</evidence>
<name>A0ABN6VYQ0_9BACT</name>
<accession>A0ABN6VYQ0</accession>
<dbReference type="Gene3D" id="3.90.550.10">
    <property type="entry name" value="Spore Coat Polysaccharide Biosynthesis Protein SpsA, Chain A"/>
    <property type="match status" value="1"/>
</dbReference>
<keyword evidence="5 9" id="KW-0548">Nucleotidyltransferase</keyword>
<dbReference type="InterPro" id="IPR029044">
    <property type="entry name" value="Nucleotide-diphossugar_trans"/>
</dbReference>
<protein>
    <recommendedName>
        <fullName evidence="3 9">Glucose-1-phosphate thymidylyltransferase</fullName>
        <ecNumber evidence="3 9">2.7.7.24</ecNumber>
    </recommendedName>
</protein>
<evidence type="ECO:0000256" key="7">
    <source>
        <dbReference type="ARBA" id="ARBA00022842"/>
    </source>
</evidence>
<dbReference type="SUPFAM" id="SSF53448">
    <property type="entry name" value="Nucleotide-diphospho-sugar transferases"/>
    <property type="match status" value="1"/>
</dbReference>
<sequence>MAITKGIILAGGAGSRLYPLTLVASKQLQPVYDKPMIYYPLATLMMAGIGDILIISTPHDVPRFQSLLGDGSRWGIRLSYQVQPEPKGIAQAFLVGEEFLAGDPVCLILGDNIFYGKMALDRAVRDFAGGAKIFGYYVNDPERYGVVEFDAAGRAIGIEEKPVRPKSNYAVPGLYLYDGRVVEIARALTPSARGELEITDVNLEYLRRGELLVEKLGRGIAWLDTGTHQSLLEASHFIGTLEARQGLKIACLEEVALRMGFIDCRAMAAAIDATPASTYRDYLARVYNEIELCGGRNDGNRG</sequence>
<comment type="function">
    <text evidence="9">Catalyzes the formation of dTDP-glucose, from dTTP and glucose 1-phosphate, as well as its pyrophosphorolysis.</text>
</comment>
<organism evidence="11 12">
    <name type="scientific">Geotalea uraniireducens</name>
    <dbReference type="NCBI Taxonomy" id="351604"/>
    <lineage>
        <taxon>Bacteria</taxon>
        <taxon>Pseudomonadati</taxon>
        <taxon>Thermodesulfobacteriota</taxon>
        <taxon>Desulfuromonadia</taxon>
        <taxon>Geobacterales</taxon>
        <taxon>Geobacteraceae</taxon>
        <taxon>Geotalea</taxon>
    </lineage>
</organism>
<reference evidence="11 12" key="1">
    <citation type="submission" date="2022-12" db="EMBL/GenBank/DDBJ databases">
        <title>Polyphasic characterization of Geotalea uranireducens NIT-SL11 newly isolated from a complex of sewage sludge and microbially reduced graphene oxide.</title>
        <authorList>
            <person name="Xie L."/>
            <person name="Yoshida N."/>
            <person name="Meng L."/>
        </authorList>
    </citation>
    <scope>NUCLEOTIDE SEQUENCE [LARGE SCALE GENOMIC DNA]</scope>
    <source>
        <strain evidence="11 12">NIT-SL11</strain>
    </source>
</reference>
<gene>
    <name evidence="11" type="primary">rmlA</name>
    <name evidence="11" type="ORF">GURASL_26600</name>
</gene>
<evidence type="ECO:0000256" key="2">
    <source>
        <dbReference type="ARBA" id="ARBA00010480"/>
    </source>
</evidence>
<dbReference type="PANTHER" id="PTHR43532">
    <property type="entry name" value="GLUCOSE-1-PHOSPHATE THYMIDYLYLTRANSFERASE"/>
    <property type="match status" value="1"/>
</dbReference>
<evidence type="ECO:0000259" key="10">
    <source>
        <dbReference type="Pfam" id="PF00483"/>
    </source>
</evidence>
<evidence type="ECO:0000313" key="12">
    <source>
        <dbReference type="Proteomes" id="UP001317705"/>
    </source>
</evidence>